<sequence>MGYLAPLALRRTTAAAGRALPGCLALGLLAGGLAGCNVLLPGRVTHYTPDPAALQDKVDCTVPSEWRPGYGPTASAAQLMGSVPPGFVPVDAVECTFDFSVPARTATPGPPRMVERHLSGDFAPLLAALAQPSDRQDGIACTADGEIVPSLWLVNAAGKAVHVTWPVDACGKTRGKPDTAKALAGLKTVSAKPLEVQVAP</sequence>
<dbReference type="EMBL" id="JAAKZI010000001">
    <property type="protein sequence ID" value="NGN81870.1"/>
    <property type="molecule type" value="Genomic_DNA"/>
</dbReference>
<evidence type="ECO:0000313" key="1">
    <source>
        <dbReference type="EMBL" id="NGN81870.1"/>
    </source>
</evidence>
<proteinExistence type="predicted"/>
<comment type="caution">
    <text evidence="1">The sequence shown here is derived from an EMBL/GenBank/DDBJ whole genome shotgun (WGS) entry which is preliminary data.</text>
</comment>
<accession>A0ABX0D7F9</accession>
<organism evidence="1 2">
    <name type="scientific">Arthrobacter silviterrae</name>
    <dbReference type="NCBI Taxonomy" id="2026658"/>
    <lineage>
        <taxon>Bacteria</taxon>
        <taxon>Bacillati</taxon>
        <taxon>Actinomycetota</taxon>
        <taxon>Actinomycetes</taxon>
        <taxon>Micrococcales</taxon>
        <taxon>Micrococcaceae</taxon>
        <taxon>Arthrobacter</taxon>
    </lineage>
</organism>
<gene>
    <name evidence="1" type="ORF">G6N77_00105</name>
</gene>
<name>A0ABX0D7F9_9MICC</name>
<evidence type="ECO:0008006" key="3">
    <source>
        <dbReference type="Google" id="ProtNLM"/>
    </source>
</evidence>
<protein>
    <recommendedName>
        <fullName evidence="3">DUF3558 domain-containing protein</fullName>
    </recommendedName>
</protein>
<keyword evidence="2" id="KW-1185">Reference proteome</keyword>
<dbReference type="RefSeq" id="WP_165179973.1">
    <property type="nucleotide sequence ID" value="NZ_JAAKZI010000001.1"/>
</dbReference>
<reference evidence="1 2" key="1">
    <citation type="submission" date="2020-02" db="EMBL/GenBank/DDBJ databases">
        <title>Genome sequence of the type strain DSM 27180 of Arthrobacter silviterrae.</title>
        <authorList>
            <person name="Gao J."/>
            <person name="Sun J."/>
        </authorList>
    </citation>
    <scope>NUCLEOTIDE SEQUENCE [LARGE SCALE GENOMIC DNA]</scope>
    <source>
        <strain evidence="1 2">DSM 27180</strain>
    </source>
</reference>
<dbReference type="Proteomes" id="UP000479226">
    <property type="component" value="Unassembled WGS sequence"/>
</dbReference>
<evidence type="ECO:0000313" key="2">
    <source>
        <dbReference type="Proteomes" id="UP000479226"/>
    </source>
</evidence>